<dbReference type="SUPFAM" id="SSF52266">
    <property type="entry name" value="SGNH hydrolase"/>
    <property type="match status" value="1"/>
</dbReference>
<dbReference type="EMBL" id="JBHTLX010000008">
    <property type="protein sequence ID" value="MFD1247560.1"/>
    <property type="molecule type" value="Genomic_DNA"/>
</dbReference>
<dbReference type="PANTHER" id="PTHR30383">
    <property type="entry name" value="THIOESTERASE 1/PROTEASE 1/LYSOPHOSPHOLIPASE L1"/>
    <property type="match status" value="1"/>
</dbReference>
<dbReference type="Gene3D" id="3.40.50.1110">
    <property type="entry name" value="SGNH hydrolase"/>
    <property type="match status" value="1"/>
</dbReference>
<proteinExistence type="predicted"/>
<keyword evidence="2" id="KW-0378">Hydrolase</keyword>
<keyword evidence="3" id="KW-1185">Reference proteome</keyword>
<feature type="domain" description="SGNH hydrolase-type esterase" evidence="1">
    <location>
        <begin position="56"/>
        <end position="261"/>
    </location>
</feature>
<dbReference type="InterPro" id="IPR013830">
    <property type="entry name" value="SGNH_hydro"/>
</dbReference>
<dbReference type="GO" id="GO:0016787">
    <property type="term" value="F:hydrolase activity"/>
    <property type="evidence" value="ECO:0007669"/>
    <property type="project" value="UniProtKB-KW"/>
</dbReference>
<evidence type="ECO:0000259" key="1">
    <source>
        <dbReference type="Pfam" id="PF13472"/>
    </source>
</evidence>
<accession>A0ABW3VYB2</accession>
<dbReference type="Proteomes" id="UP001597229">
    <property type="component" value="Unassembled WGS sequence"/>
</dbReference>
<dbReference type="PANTHER" id="PTHR30383:SF5">
    <property type="entry name" value="SGNH HYDROLASE-TYPE ESTERASE DOMAIN-CONTAINING PROTEIN"/>
    <property type="match status" value="1"/>
</dbReference>
<evidence type="ECO:0000313" key="3">
    <source>
        <dbReference type="Proteomes" id="UP001597229"/>
    </source>
</evidence>
<dbReference type="InterPro" id="IPR036514">
    <property type="entry name" value="SGNH_hydro_sf"/>
</dbReference>
<comment type="caution">
    <text evidence="2">The sequence shown here is derived from an EMBL/GenBank/DDBJ whole genome shotgun (WGS) entry which is preliminary data.</text>
</comment>
<dbReference type="InterPro" id="IPR051532">
    <property type="entry name" value="Ester_Hydrolysis_Enzymes"/>
</dbReference>
<organism evidence="2 3">
    <name type="scientific">Nocardioides ginsengisoli</name>
    <dbReference type="NCBI Taxonomy" id="363868"/>
    <lineage>
        <taxon>Bacteria</taxon>
        <taxon>Bacillati</taxon>
        <taxon>Actinomycetota</taxon>
        <taxon>Actinomycetes</taxon>
        <taxon>Propionibacteriales</taxon>
        <taxon>Nocardioidaceae</taxon>
        <taxon>Nocardioides</taxon>
    </lineage>
</organism>
<dbReference type="Pfam" id="PF13472">
    <property type="entry name" value="Lipase_GDSL_2"/>
    <property type="match status" value="1"/>
</dbReference>
<dbReference type="CDD" id="cd00229">
    <property type="entry name" value="SGNH_hydrolase"/>
    <property type="match status" value="1"/>
</dbReference>
<name>A0ABW3VYB2_9ACTN</name>
<protein>
    <submittedName>
        <fullName evidence="2">SGNH/GDSL hydrolase family protein</fullName>
    </submittedName>
</protein>
<dbReference type="RefSeq" id="WP_367920819.1">
    <property type="nucleotide sequence ID" value="NZ_BAABAC010000037.1"/>
</dbReference>
<sequence>MSRPRAAARWVVALVVCLPLFALLGSGQFGSSVGTVSAFAGVRPLHGPQPTHDVLALGDSVPSGRSCDCDPFPVTYGAELSQRTGARVTVDNRAVSGLDTEGLMQQLQGPGMQDAVRRADIVLLTIGANDFGDHHDDVVTGACTQGNSDCVSDELSSLRSHLASVIDTIRALRGGQQTEILVTGYWNVFEDGAVAREEFGEAGLQQSLDLTVRANAVISAVSADTGARYVDLFAPFEESGRDVTSLVAADGDHPDAAGHQLIANALLDAWTPRPG</sequence>
<evidence type="ECO:0000313" key="2">
    <source>
        <dbReference type="EMBL" id="MFD1247560.1"/>
    </source>
</evidence>
<reference evidence="3" key="1">
    <citation type="journal article" date="2019" name="Int. J. Syst. Evol. Microbiol.">
        <title>The Global Catalogue of Microorganisms (GCM) 10K type strain sequencing project: providing services to taxonomists for standard genome sequencing and annotation.</title>
        <authorList>
            <consortium name="The Broad Institute Genomics Platform"/>
            <consortium name="The Broad Institute Genome Sequencing Center for Infectious Disease"/>
            <person name="Wu L."/>
            <person name="Ma J."/>
        </authorList>
    </citation>
    <scope>NUCLEOTIDE SEQUENCE [LARGE SCALE GENOMIC DNA]</scope>
    <source>
        <strain evidence="3">CCUG 52478</strain>
    </source>
</reference>
<gene>
    <name evidence="2" type="ORF">ACFQ3F_07155</name>
</gene>